<dbReference type="NCBIfam" id="NF033516">
    <property type="entry name" value="transpos_IS3"/>
    <property type="match status" value="1"/>
</dbReference>
<dbReference type="Gene3D" id="1.10.10.10">
    <property type="entry name" value="Winged helix-like DNA-binding domain superfamily/Winged helix DNA-binding domain"/>
    <property type="match status" value="2"/>
</dbReference>
<name>A0ABT2ATW4_9BURK</name>
<dbReference type="InterPro" id="IPR036397">
    <property type="entry name" value="RNaseH_sf"/>
</dbReference>
<dbReference type="InterPro" id="IPR025948">
    <property type="entry name" value="HTH-like_dom"/>
</dbReference>
<feature type="compositionally biased region" description="Basic and acidic residues" evidence="1">
    <location>
        <begin position="119"/>
        <end position="136"/>
    </location>
</feature>
<dbReference type="InterPro" id="IPR010921">
    <property type="entry name" value="Trp_repressor/repl_initiator"/>
</dbReference>
<dbReference type="EMBL" id="JANUHA010000045">
    <property type="protein sequence ID" value="MCS0599615.1"/>
    <property type="molecule type" value="Genomic_DNA"/>
</dbReference>
<dbReference type="InterPro" id="IPR036388">
    <property type="entry name" value="WH-like_DNA-bd_sf"/>
</dbReference>
<dbReference type="InterPro" id="IPR048020">
    <property type="entry name" value="Transpos_IS3"/>
</dbReference>
<evidence type="ECO:0000259" key="2">
    <source>
        <dbReference type="PROSITE" id="PS50994"/>
    </source>
</evidence>
<accession>A0ABT2ATW4</accession>
<organism evidence="3 4">
    <name type="scientific">Massilia agri</name>
    <dbReference type="NCBI Taxonomy" id="1886785"/>
    <lineage>
        <taxon>Bacteria</taxon>
        <taxon>Pseudomonadati</taxon>
        <taxon>Pseudomonadota</taxon>
        <taxon>Betaproteobacteria</taxon>
        <taxon>Burkholderiales</taxon>
        <taxon>Oxalobacteraceae</taxon>
        <taxon>Telluria group</taxon>
        <taxon>Massilia</taxon>
    </lineage>
</organism>
<reference evidence="3 4" key="1">
    <citation type="submission" date="2022-08" db="EMBL/GenBank/DDBJ databases">
        <title>Reclassification of Massilia species as members of the genera Telluria, Duganella, Pseudoduganella, Mokoshia gen. nov. and Zemynaea gen. nov. using orthogonal and non-orthogonal genome-based approaches.</title>
        <authorList>
            <person name="Bowman J.P."/>
        </authorList>
    </citation>
    <scope>NUCLEOTIDE SEQUENCE [LARGE SCALE GENOMIC DNA]</scope>
    <source>
        <strain evidence="3 4">JCM 31661</strain>
    </source>
</reference>
<dbReference type="Proteomes" id="UP001206572">
    <property type="component" value="Unassembled WGS sequence"/>
</dbReference>
<dbReference type="Pfam" id="PF13276">
    <property type="entry name" value="HTH_21"/>
    <property type="match status" value="1"/>
</dbReference>
<comment type="caution">
    <text evidence="3">The sequence shown here is derived from an EMBL/GenBank/DDBJ whole genome shotgun (WGS) entry which is preliminary data.</text>
</comment>
<dbReference type="InterPro" id="IPR012337">
    <property type="entry name" value="RNaseH-like_sf"/>
</dbReference>
<dbReference type="InterPro" id="IPR055247">
    <property type="entry name" value="InsJ-like_HTH"/>
</dbReference>
<feature type="region of interest" description="Disordered" evidence="1">
    <location>
        <begin position="111"/>
        <end position="136"/>
    </location>
</feature>
<dbReference type="RefSeq" id="WP_258830607.1">
    <property type="nucleotide sequence ID" value="NZ_JANUHA010000045.1"/>
</dbReference>
<sequence>MVKYTPEFKLLVVQRYLEGAMGYRTLAEEFGIANFSLVQRWVGFFRAHGEQGLERKRKSYDAAFKLSVLQHMWDNKLSKGQAATVFNVRRHATIGGWERAYREGGIAALEPGPIGKSKVQPEQDKPEPAESADNRSREELLDELLHLRAEVAYPKKARCLGSIAGAGESPTESAAEKAQVVHELRPRFPLPVLLKVADLARSVYYYHRKARAVGDKYAEVKTQIGSIYGEHRGRYGYRRVTVVLRLMGRKINHKTVQRLMGELNLKSLVRPKKYKSYKDDMGAVASNELNRQFESTAPNQKWVTDVTEFKVGSEKLYLSPILDLYNGEIVTFETSRRPVFEMVGSMLDKALAKLQPHEHPLLHSDQGWHYRMPRYQATLKERSMVQSMSNKGCCYDNAAMESFFGVLKTEFFYLKKFSSIDELREGLAEYIKYYNNDRIKLKLKGLSPVQYRTQAVGA</sequence>
<dbReference type="InterPro" id="IPR001584">
    <property type="entry name" value="Integrase_cat-core"/>
</dbReference>
<keyword evidence="4" id="KW-1185">Reference proteome</keyword>
<feature type="domain" description="Integrase catalytic" evidence="2">
    <location>
        <begin position="294"/>
        <end position="456"/>
    </location>
</feature>
<dbReference type="InterPro" id="IPR050900">
    <property type="entry name" value="Transposase_IS3/IS150/IS904"/>
</dbReference>
<dbReference type="PANTHER" id="PTHR46889:SF4">
    <property type="entry name" value="TRANSPOSASE INSO FOR INSERTION SEQUENCE ELEMENT IS911B-RELATED"/>
    <property type="match status" value="1"/>
</dbReference>
<evidence type="ECO:0000256" key="1">
    <source>
        <dbReference type="SAM" id="MobiDB-lite"/>
    </source>
</evidence>
<dbReference type="SUPFAM" id="SSF48295">
    <property type="entry name" value="TrpR-like"/>
    <property type="match status" value="2"/>
</dbReference>
<proteinExistence type="predicted"/>
<evidence type="ECO:0000313" key="4">
    <source>
        <dbReference type="Proteomes" id="UP001206572"/>
    </source>
</evidence>
<protein>
    <submittedName>
        <fullName evidence="3">IS3 family transposase</fullName>
    </submittedName>
</protein>
<dbReference type="Pfam" id="PF13518">
    <property type="entry name" value="HTH_28"/>
    <property type="match status" value="2"/>
</dbReference>
<dbReference type="Pfam" id="PF00665">
    <property type="entry name" value="rve"/>
    <property type="match status" value="1"/>
</dbReference>
<dbReference type="PROSITE" id="PS50994">
    <property type="entry name" value="INTEGRASE"/>
    <property type="match status" value="1"/>
</dbReference>
<dbReference type="Gene3D" id="3.30.420.10">
    <property type="entry name" value="Ribonuclease H-like superfamily/Ribonuclease H"/>
    <property type="match status" value="1"/>
</dbReference>
<dbReference type="Pfam" id="PF13333">
    <property type="entry name" value="rve_2"/>
    <property type="match status" value="1"/>
</dbReference>
<dbReference type="PANTHER" id="PTHR46889">
    <property type="entry name" value="TRANSPOSASE INSF FOR INSERTION SEQUENCE IS3B-RELATED"/>
    <property type="match status" value="1"/>
</dbReference>
<dbReference type="SUPFAM" id="SSF53098">
    <property type="entry name" value="Ribonuclease H-like"/>
    <property type="match status" value="1"/>
</dbReference>
<evidence type="ECO:0000313" key="3">
    <source>
        <dbReference type="EMBL" id="MCS0599615.1"/>
    </source>
</evidence>
<gene>
    <name evidence="3" type="ORF">NX780_25050</name>
</gene>